<dbReference type="SUPFAM" id="SSF52467">
    <property type="entry name" value="DHS-like NAD/FAD-binding domain"/>
    <property type="match status" value="1"/>
</dbReference>
<feature type="domain" description="Electron transfer flavoprotein alpha/beta-subunit N-terminal" evidence="2">
    <location>
        <begin position="1"/>
        <end position="169"/>
    </location>
</feature>
<dbReference type="Gene3D" id="3.40.50.1220">
    <property type="entry name" value="TPP-binding domain"/>
    <property type="match status" value="1"/>
</dbReference>
<dbReference type="Pfam" id="PF01012">
    <property type="entry name" value="ETF"/>
    <property type="match status" value="1"/>
</dbReference>
<reference evidence="3" key="1">
    <citation type="journal article" date="2014" name="Front. Microbiol.">
        <title>High frequency of phylogenetically diverse reductive dehalogenase-homologous genes in deep subseafloor sedimentary metagenomes.</title>
        <authorList>
            <person name="Kawai M."/>
            <person name="Futagami T."/>
            <person name="Toyoda A."/>
            <person name="Takaki Y."/>
            <person name="Nishi S."/>
            <person name="Hori S."/>
            <person name="Arai W."/>
            <person name="Tsubouchi T."/>
            <person name="Morono Y."/>
            <person name="Uchiyama I."/>
            <person name="Ito T."/>
            <person name="Fujiyama A."/>
            <person name="Inagaki F."/>
            <person name="Takami H."/>
        </authorList>
    </citation>
    <scope>NUCLEOTIDE SEQUENCE</scope>
    <source>
        <strain evidence="3">Expedition CK06-06</strain>
    </source>
</reference>
<feature type="non-terminal residue" evidence="3">
    <location>
        <position position="263"/>
    </location>
</feature>
<evidence type="ECO:0000259" key="2">
    <source>
        <dbReference type="SMART" id="SM00893"/>
    </source>
</evidence>
<dbReference type="AlphaFoldDB" id="X0XBZ7"/>
<accession>X0XBZ7</accession>
<dbReference type="EMBL" id="BARS01030492">
    <property type="protein sequence ID" value="GAG22451.1"/>
    <property type="molecule type" value="Genomic_DNA"/>
</dbReference>
<organism evidence="3">
    <name type="scientific">marine sediment metagenome</name>
    <dbReference type="NCBI Taxonomy" id="412755"/>
    <lineage>
        <taxon>unclassified sequences</taxon>
        <taxon>metagenomes</taxon>
        <taxon>ecological metagenomes</taxon>
    </lineage>
</organism>
<dbReference type="InterPro" id="IPR014730">
    <property type="entry name" value="ETF_a/b_N"/>
</dbReference>
<dbReference type="SMART" id="SM00893">
    <property type="entry name" value="ETF"/>
    <property type="match status" value="1"/>
</dbReference>
<dbReference type="SUPFAM" id="SSF52402">
    <property type="entry name" value="Adenine nucleotide alpha hydrolases-like"/>
    <property type="match status" value="1"/>
</dbReference>
<dbReference type="Pfam" id="PF00766">
    <property type="entry name" value="ETF_alpha"/>
    <property type="match status" value="1"/>
</dbReference>
<dbReference type="GO" id="GO:0050660">
    <property type="term" value="F:flavin adenine dinucleotide binding"/>
    <property type="evidence" value="ECO:0007669"/>
    <property type="project" value="InterPro"/>
</dbReference>
<evidence type="ECO:0000256" key="1">
    <source>
        <dbReference type="ARBA" id="ARBA00005817"/>
    </source>
</evidence>
<dbReference type="PANTHER" id="PTHR43153">
    <property type="entry name" value="ELECTRON TRANSFER FLAVOPROTEIN ALPHA"/>
    <property type="match status" value="1"/>
</dbReference>
<sequence length="263" mass="28414">ARRIVSESNGKAAVTAIALGSGLREELELLGAYGADKVIFVEDESLSRYHGELFAKILSIMAKKHKPSYILMAHNAQTQDLSSRLAALLETGLVTRAMDFRVNDRGEALAVRPVSNGYLFEEVRFNNHDGLIVSFLPSVLSAPEPNNMRHVEIQTESPGASLDNLKTKTVKIVAAAPEVLDIEEADIIVSGGRGVGRDKAFDMIHELGRILGGSVGGTRPVIDWQTLPFERQIGQTGKTVSPRLIFTCGISGANEFTAGMEEA</sequence>
<name>X0XBZ7_9ZZZZ</name>
<dbReference type="InterPro" id="IPR014731">
    <property type="entry name" value="ETF_asu_C"/>
</dbReference>
<dbReference type="InterPro" id="IPR014729">
    <property type="entry name" value="Rossmann-like_a/b/a_fold"/>
</dbReference>
<gene>
    <name evidence="3" type="ORF">S01H1_47559</name>
</gene>
<dbReference type="GO" id="GO:0033539">
    <property type="term" value="P:fatty acid beta-oxidation using acyl-CoA dehydrogenase"/>
    <property type="evidence" value="ECO:0007669"/>
    <property type="project" value="TreeGrafter"/>
</dbReference>
<evidence type="ECO:0000313" key="3">
    <source>
        <dbReference type="EMBL" id="GAG22451.1"/>
    </source>
</evidence>
<dbReference type="PANTHER" id="PTHR43153:SF1">
    <property type="entry name" value="ELECTRON TRANSFER FLAVOPROTEIN SUBUNIT ALPHA, MITOCHONDRIAL"/>
    <property type="match status" value="1"/>
</dbReference>
<comment type="caution">
    <text evidence="3">The sequence shown here is derived from an EMBL/GenBank/DDBJ whole genome shotgun (WGS) entry which is preliminary data.</text>
</comment>
<comment type="similarity">
    <text evidence="1">Belongs to the ETF alpha-subunit/FixB family.</text>
</comment>
<protein>
    <recommendedName>
        <fullName evidence="2">Electron transfer flavoprotein alpha/beta-subunit N-terminal domain-containing protein</fullName>
    </recommendedName>
</protein>
<dbReference type="InterPro" id="IPR001308">
    <property type="entry name" value="ETF_a/FixB"/>
</dbReference>
<dbReference type="GO" id="GO:0009055">
    <property type="term" value="F:electron transfer activity"/>
    <property type="evidence" value="ECO:0007669"/>
    <property type="project" value="InterPro"/>
</dbReference>
<proteinExistence type="inferred from homology"/>
<feature type="non-terminal residue" evidence="3">
    <location>
        <position position="1"/>
    </location>
</feature>
<dbReference type="InterPro" id="IPR029035">
    <property type="entry name" value="DHS-like_NAD/FAD-binding_dom"/>
</dbReference>
<dbReference type="Gene3D" id="3.40.50.620">
    <property type="entry name" value="HUPs"/>
    <property type="match status" value="1"/>
</dbReference>